<dbReference type="EMBL" id="AP019400">
    <property type="protein sequence ID" value="BBI31156.1"/>
    <property type="molecule type" value="Genomic_DNA"/>
</dbReference>
<evidence type="ECO:0000313" key="1">
    <source>
        <dbReference type="EMBL" id="BBI31156.1"/>
    </source>
</evidence>
<accession>A0A3T1CZ87</accession>
<sequence>MYLHISPTIDKYQIKKVNGTDTLVANLYNGNLTWTINTDKSLKSISVRQKIEFPT</sequence>
<gene>
    <name evidence="1" type="ORF">KCTCHS21_05550</name>
</gene>
<reference evidence="1 2" key="1">
    <citation type="submission" date="2019-01" db="EMBL/GenBank/DDBJ databases">
        <title>Complete genome sequence of Cohnella hallensis HS21 isolated from Korean fir (Abies koreana) rhizospheric soil.</title>
        <authorList>
            <person name="Jiang L."/>
            <person name="Kang S.W."/>
            <person name="Kim S."/>
            <person name="Jung J."/>
            <person name="Kim C.Y."/>
            <person name="Kim D.H."/>
            <person name="Kim S.W."/>
            <person name="Lee J."/>
        </authorList>
    </citation>
    <scope>NUCLEOTIDE SEQUENCE [LARGE SCALE GENOMIC DNA]</scope>
    <source>
        <strain evidence="1 2">HS21</strain>
    </source>
</reference>
<keyword evidence="2" id="KW-1185">Reference proteome</keyword>
<organism evidence="1 2">
    <name type="scientific">Cohnella abietis</name>
    <dbReference type="NCBI Taxonomy" id="2507935"/>
    <lineage>
        <taxon>Bacteria</taxon>
        <taxon>Bacillati</taxon>
        <taxon>Bacillota</taxon>
        <taxon>Bacilli</taxon>
        <taxon>Bacillales</taxon>
        <taxon>Paenibacillaceae</taxon>
        <taxon>Cohnella</taxon>
    </lineage>
</organism>
<dbReference type="AlphaFoldDB" id="A0A3T1CZ87"/>
<dbReference type="RefSeq" id="WP_162309252.1">
    <property type="nucleotide sequence ID" value="NZ_AP019400.1"/>
</dbReference>
<proteinExistence type="predicted"/>
<evidence type="ECO:0000313" key="2">
    <source>
        <dbReference type="Proteomes" id="UP000289856"/>
    </source>
</evidence>
<dbReference type="Proteomes" id="UP000289856">
    <property type="component" value="Chromosome"/>
</dbReference>
<name>A0A3T1CZ87_9BACL</name>
<dbReference type="KEGG" id="cohn:KCTCHS21_05550"/>
<protein>
    <submittedName>
        <fullName evidence="1">Uncharacterized protein</fullName>
    </submittedName>
</protein>